<feature type="chain" id="PRO_5023159516" description="FAD:protein FMN transferase" evidence="20">
    <location>
        <begin position="20"/>
        <end position="345"/>
    </location>
</feature>
<name>A0A5C8Z7H2_9GAMM</name>
<dbReference type="Gene3D" id="3.10.520.10">
    <property type="entry name" value="ApbE-like domains"/>
    <property type="match status" value="1"/>
</dbReference>
<evidence type="ECO:0000313" key="21">
    <source>
        <dbReference type="EMBL" id="TXR53587.1"/>
    </source>
</evidence>
<keyword evidence="5 20" id="KW-0997">Cell inner membrane</keyword>
<accession>A0A5C8Z7H2</accession>
<dbReference type="PROSITE" id="PS51257">
    <property type="entry name" value="PROKAR_LIPOPROTEIN"/>
    <property type="match status" value="1"/>
</dbReference>
<reference evidence="21 22" key="1">
    <citation type="submission" date="2019-07" db="EMBL/GenBank/DDBJ databases">
        <title>Reinekea sp. strain SSH23 genome sequencing and assembly.</title>
        <authorList>
            <person name="Kim I."/>
        </authorList>
    </citation>
    <scope>NUCLEOTIDE SEQUENCE [LARGE SCALE GENOMIC DNA]</scope>
    <source>
        <strain evidence="21 22">SSH23</strain>
    </source>
</reference>
<comment type="similarity">
    <text evidence="1 18 20">Belongs to the ApbE family.</text>
</comment>
<keyword evidence="6 18" id="KW-0285">Flavoprotein</keyword>
<evidence type="ECO:0000256" key="20">
    <source>
        <dbReference type="RuleBase" id="RU363002"/>
    </source>
</evidence>
<evidence type="ECO:0000256" key="7">
    <source>
        <dbReference type="ARBA" id="ARBA00022679"/>
    </source>
</evidence>
<feature type="binding site" evidence="19">
    <location>
        <position position="176"/>
    </location>
    <ligand>
        <name>Mg(2+)</name>
        <dbReference type="ChEBI" id="CHEBI:18420"/>
    </ligand>
</feature>
<dbReference type="PANTHER" id="PTHR30040">
    <property type="entry name" value="THIAMINE BIOSYNTHESIS LIPOPROTEIN APBE"/>
    <property type="match status" value="1"/>
</dbReference>
<dbReference type="GO" id="GO:0005886">
    <property type="term" value="C:plasma membrane"/>
    <property type="evidence" value="ECO:0007669"/>
    <property type="project" value="UniProtKB-SubCell"/>
</dbReference>
<dbReference type="EC" id="2.7.1.180" evidence="2 18"/>
<dbReference type="EMBL" id="VKAD01000001">
    <property type="protein sequence ID" value="TXR53587.1"/>
    <property type="molecule type" value="Genomic_DNA"/>
</dbReference>
<dbReference type="AlphaFoldDB" id="A0A5C8Z7H2"/>
<keyword evidence="9 20" id="KW-0732">Signal</keyword>
<keyword evidence="4" id="KW-1003">Cell membrane</keyword>
<keyword evidence="12" id="KW-0472">Membrane</keyword>
<evidence type="ECO:0000313" key="22">
    <source>
        <dbReference type="Proteomes" id="UP000321764"/>
    </source>
</evidence>
<feature type="signal peptide" evidence="20">
    <location>
        <begin position="1"/>
        <end position="19"/>
    </location>
</feature>
<evidence type="ECO:0000256" key="19">
    <source>
        <dbReference type="PIRSR" id="PIRSR006268-2"/>
    </source>
</evidence>
<dbReference type="GO" id="GO:0016740">
    <property type="term" value="F:transferase activity"/>
    <property type="evidence" value="ECO:0007669"/>
    <property type="project" value="UniProtKB-UniRule"/>
</dbReference>
<evidence type="ECO:0000256" key="5">
    <source>
        <dbReference type="ARBA" id="ARBA00022519"/>
    </source>
</evidence>
<proteinExistence type="inferred from homology"/>
<keyword evidence="8 18" id="KW-0479">Metal-binding</keyword>
<comment type="cofactor">
    <cofactor evidence="19">
        <name>Mg(2+)</name>
        <dbReference type="ChEBI" id="CHEBI:18420"/>
    </cofactor>
    <cofactor evidence="19">
        <name>Mn(2+)</name>
        <dbReference type="ChEBI" id="CHEBI:29035"/>
    </cofactor>
    <text evidence="19">Magnesium. Can also use manganese.</text>
</comment>
<evidence type="ECO:0000256" key="17">
    <source>
        <dbReference type="ARBA" id="ARBA00060485"/>
    </source>
</evidence>
<feature type="binding site" evidence="19">
    <location>
        <position position="290"/>
    </location>
    <ligand>
        <name>Mg(2+)</name>
        <dbReference type="ChEBI" id="CHEBI:18420"/>
    </ligand>
</feature>
<evidence type="ECO:0000256" key="2">
    <source>
        <dbReference type="ARBA" id="ARBA00011955"/>
    </source>
</evidence>
<dbReference type="Proteomes" id="UP000321764">
    <property type="component" value="Unassembled WGS sequence"/>
</dbReference>
<evidence type="ECO:0000256" key="1">
    <source>
        <dbReference type="ARBA" id="ARBA00008282"/>
    </source>
</evidence>
<evidence type="ECO:0000256" key="16">
    <source>
        <dbReference type="ARBA" id="ARBA00048540"/>
    </source>
</evidence>
<evidence type="ECO:0000256" key="15">
    <source>
        <dbReference type="ARBA" id="ARBA00031306"/>
    </source>
</evidence>
<gene>
    <name evidence="21" type="ORF">FME95_03210</name>
</gene>
<keyword evidence="10 18" id="KW-0274">FAD</keyword>
<evidence type="ECO:0000256" key="12">
    <source>
        <dbReference type="ARBA" id="ARBA00023136"/>
    </source>
</evidence>
<comment type="function">
    <text evidence="20">Flavin transferase that catalyzes the transfer of the FMN moiety of FAD and its covalent binding to the hydroxyl group of a threonine residue in a target flavoprotein.</text>
</comment>
<dbReference type="InterPro" id="IPR024932">
    <property type="entry name" value="ApbE"/>
</dbReference>
<evidence type="ECO:0000256" key="18">
    <source>
        <dbReference type="PIRNR" id="PIRNR006268"/>
    </source>
</evidence>
<dbReference type="GO" id="GO:0046872">
    <property type="term" value="F:metal ion binding"/>
    <property type="evidence" value="ECO:0007669"/>
    <property type="project" value="UniProtKB-UniRule"/>
</dbReference>
<comment type="caution">
    <text evidence="21">The sequence shown here is derived from an EMBL/GenBank/DDBJ whole genome shotgun (WGS) entry which is preliminary data.</text>
</comment>
<comment type="catalytic activity">
    <reaction evidence="16 18 20">
        <text>L-threonyl-[protein] + FAD = FMN-L-threonyl-[protein] + AMP + H(+)</text>
        <dbReference type="Rhea" id="RHEA:36847"/>
        <dbReference type="Rhea" id="RHEA-COMP:11060"/>
        <dbReference type="Rhea" id="RHEA-COMP:11061"/>
        <dbReference type="ChEBI" id="CHEBI:15378"/>
        <dbReference type="ChEBI" id="CHEBI:30013"/>
        <dbReference type="ChEBI" id="CHEBI:57692"/>
        <dbReference type="ChEBI" id="CHEBI:74257"/>
        <dbReference type="ChEBI" id="CHEBI:456215"/>
        <dbReference type="EC" id="2.7.1.180"/>
    </reaction>
</comment>
<feature type="binding site" evidence="19">
    <location>
        <position position="294"/>
    </location>
    <ligand>
        <name>Mg(2+)</name>
        <dbReference type="ChEBI" id="CHEBI:18420"/>
    </ligand>
</feature>
<evidence type="ECO:0000256" key="8">
    <source>
        <dbReference type="ARBA" id="ARBA00022723"/>
    </source>
</evidence>
<dbReference type="OrthoDB" id="9778595at2"/>
<evidence type="ECO:0000256" key="4">
    <source>
        <dbReference type="ARBA" id="ARBA00022475"/>
    </source>
</evidence>
<organism evidence="21 22">
    <name type="scientific">Reinekea thalattae</name>
    <dbReference type="NCBI Taxonomy" id="2593301"/>
    <lineage>
        <taxon>Bacteria</taxon>
        <taxon>Pseudomonadati</taxon>
        <taxon>Pseudomonadota</taxon>
        <taxon>Gammaproteobacteria</taxon>
        <taxon>Oceanospirillales</taxon>
        <taxon>Saccharospirillaceae</taxon>
        <taxon>Reinekea</taxon>
    </lineage>
</organism>
<keyword evidence="11 18" id="KW-0460">Magnesium</keyword>
<evidence type="ECO:0000256" key="6">
    <source>
        <dbReference type="ARBA" id="ARBA00022630"/>
    </source>
</evidence>
<evidence type="ECO:0000256" key="3">
    <source>
        <dbReference type="ARBA" id="ARBA00016337"/>
    </source>
</evidence>
<keyword evidence="22" id="KW-1185">Reference proteome</keyword>
<dbReference type="RefSeq" id="WP_147712987.1">
    <property type="nucleotide sequence ID" value="NZ_VKAD01000001.1"/>
</dbReference>
<evidence type="ECO:0000256" key="13">
    <source>
        <dbReference type="ARBA" id="ARBA00023139"/>
    </source>
</evidence>
<evidence type="ECO:0000256" key="11">
    <source>
        <dbReference type="ARBA" id="ARBA00022842"/>
    </source>
</evidence>
<dbReference type="FunFam" id="3.10.520.10:FF:000001">
    <property type="entry name" value="FAD:protein FMN transferase"/>
    <property type="match status" value="1"/>
</dbReference>
<dbReference type="Pfam" id="PF02424">
    <property type="entry name" value="ApbE"/>
    <property type="match status" value="1"/>
</dbReference>
<keyword evidence="13" id="KW-0564">Palmitate</keyword>
<dbReference type="SUPFAM" id="SSF143631">
    <property type="entry name" value="ApbE-like"/>
    <property type="match status" value="1"/>
</dbReference>
<sequence>MIRVFSFPAAVLIFISLLAGCSLSDKDTLQSFSGYAIGTSYSIKYVSQNTEPQTLQLGVEGVLSKIDRLMSTYLPKSDISTISAAPINQPIKIASETAEVLQAALSIAAATDGRFDPTIAPLVNLWGFGPVIQRHQLPNPDDIDRLLARIDYRALDVQLDDPQVTKFKELELDLSAIAKGYAVDQIARFLEAKGINNYLVEVGGEMRLSGLKPNNESWRIAIEKPDVAERSAYRVLAVSDIAIATSGDYRNYFEIDGNRYSHTIDPSTGYPIVHNLASVTVMMDSSMQADAYATAFLVMGVEEAFSYAEAHNIAAFFITKADNEEGFESLQTSAYSALIEKSQTH</sequence>
<keyword evidence="7 18" id="KW-0808">Transferase</keyword>
<dbReference type="PIRSF" id="PIRSF006268">
    <property type="entry name" value="ApbE"/>
    <property type="match status" value="1"/>
</dbReference>
<dbReference type="PANTHER" id="PTHR30040:SF2">
    <property type="entry name" value="FAD:PROTEIN FMN TRANSFERASE"/>
    <property type="match status" value="1"/>
</dbReference>
<comment type="subcellular location">
    <subcellularLocation>
        <location evidence="17 20">Cell inner membrane</location>
        <topology evidence="17 20">Lipid-anchor</topology>
        <orientation evidence="17 20">Periplasmic side</orientation>
    </subcellularLocation>
</comment>
<evidence type="ECO:0000256" key="9">
    <source>
        <dbReference type="ARBA" id="ARBA00022729"/>
    </source>
</evidence>
<protein>
    <recommendedName>
        <fullName evidence="3 18">FAD:protein FMN transferase</fullName>
        <ecNumber evidence="2 18">2.7.1.180</ecNumber>
    </recommendedName>
    <alternativeName>
        <fullName evidence="15 18">Flavin transferase</fullName>
    </alternativeName>
</protein>
<evidence type="ECO:0000256" key="10">
    <source>
        <dbReference type="ARBA" id="ARBA00022827"/>
    </source>
</evidence>
<keyword evidence="14 20" id="KW-0449">Lipoprotein</keyword>
<evidence type="ECO:0000256" key="14">
    <source>
        <dbReference type="ARBA" id="ARBA00023288"/>
    </source>
</evidence>
<dbReference type="InterPro" id="IPR003374">
    <property type="entry name" value="ApbE-like_sf"/>
</dbReference>